<comment type="caution">
    <text evidence="2">The sequence shown here is derived from an EMBL/GenBank/DDBJ whole genome shotgun (WGS) entry which is preliminary data.</text>
</comment>
<keyword evidence="3" id="KW-1185">Reference proteome</keyword>
<keyword evidence="1" id="KW-0812">Transmembrane</keyword>
<evidence type="ECO:0000256" key="1">
    <source>
        <dbReference type="SAM" id="Phobius"/>
    </source>
</evidence>
<name>A0ABT3XX86_9FLAO</name>
<proteinExistence type="predicted"/>
<evidence type="ECO:0000313" key="2">
    <source>
        <dbReference type="EMBL" id="MCX8526295.1"/>
    </source>
</evidence>
<protein>
    <submittedName>
        <fullName evidence="2">Uncharacterized protein</fullName>
    </submittedName>
</protein>
<reference evidence="2" key="1">
    <citation type="submission" date="2022-10" db="EMBL/GenBank/DDBJ databases">
        <title>Chryseobacterium sp. nov., a novel bacterial species.</title>
        <authorList>
            <person name="Cao Y."/>
        </authorList>
    </citation>
    <scope>NUCLEOTIDE SEQUENCE</scope>
    <source>
        <strain evidence="2">CCTCC AB2015118</strain>
    </source>
</reference>
<keyword evidence="1" id="KW-0472">Membrane</keyword>
<dbReference type="Proteomes" id="UP001073122">
    <property type="component" value="Unassembled WGS sequence"/>
</dbReference>
<organism evidence="2 3">
    <name type="scientific">Chryseobacterium formosus</name>
    <dbReference type="NCBI Taxonomy" id="1537363"/>
    <lineage>
        <taxon>Bacteria</taxon>
        <taxon>Pseudomonadati</taxon>
        <taxon>Bacteroidota</taxon>
        <taxon>Flavobacteriia</taxon>
        <taxon>Flavobacteriales</taxon>
        <taxon>Weeksellaceae</taxon>
        <taxon>Chryseobacterium group</taxon>
        <taxon>Chryseobacterium</taxon>
    </lineage>
</organism>
<dbReference type="RefSeq" id="WP_267267526.1">
    <property type="nucleotide sequence ID" value="NZ_JAOVZW010000031.1"/>
</dbReference>
<evidence type="ECO:0000313" key="3">
    <source>
        <dbReference type="Proteomes" id="UP001073122"/>
    </source>
</evidence>
<feature type="transmembrane region" description="Helical" evidence="1">
    <location>
        <begin position="28"/>
        <end position="52"/>
    </location>
</feature>
<sequence length="118" mass="13486">MMSIIILVGAYRYYADLAERFGKIKWQLGLLAIGVYLGFQVLFLFSYGFYVALTDPNSLNDNNYAGFSGINIISWIFAIGAVYGVYRILENRFKKEVSKSPVWEIEEIGVEDNKDIHL</sequence>
<gene>
    <name evidence="2" type="ORF">OF897_20465</name>
</gene>
<accession>A0ABT3XX86</accession>
<dbReference type="EMBL" id="JAOVZW010000031">
    <property type="protein sequence ID" value="MCX8526295.1"/>
    <property type="molecule type" value="Genomic_DNA"/>
</dbReference>
<feature type="transmembrane region" description="Helical" evidence="1">
    <location>
        <begin position="64"/>
        <end position="86"/>
    </location>
</feature>
<keyword evidence="1" id="KW-1133">Transmembrane helix</keyword>